<evidence type="ECO:0000313" key="2">
    <source>
        <dbReference type="Proteomes" id="UP001302486"/>
    </source>
</evidence>
<sequence length="186" mass="21096">MNNHSKISASFILFIILATVFNCSSDDENIEQERIPLFTETDLSTIHGDSQKSWRITEVINDFYDPNYHLEIELSCLADDVYTFSNTNNAFTVNLGDDKCFGTNDDGVFTADVEIFDGELILMDASEGNTIYLRYSRGFINQSGTAQGISIRHYTLAELSENRMVFYREGADFVGEYKQALVFEVI</sequence>
<dbReference type="Proteomes" id="UP001302486">
    <property type="component" value="Chromosome"/>
</dbReference>
<protein>
    <submittedName>
        <fullName evidence="1">Uncharacterized protein</fullName>
    </submittedName>
</protein>
<name>A0AA97EL93_9FLAO</name>
<reference evidence="2" key="1">
    <citation type="submission" date="2024-06" db="EMBL/GenBank/DDBJ databases">
        <title>Hwangdonia haimaensis gen. nov., sp. nov., a member of the family Flavobacteriaceae isolated from the haima cold seep.</title>
        <authorList>
            <person name="Li J."/>
        </authorList>
    </citation>
    <scope>NUCLEOTIDE SEQUENCE [LARGE SCALE GENOMIC DNA]</scope>
    <source>
        <strain evidence="2">SCSIO 19198</strain>
    </source>
</reference>
<keyword evidence="2" id="KW-1185">Reference proteome</keyword>
<gene>
    <name evidence="1" type="ORF">RNZ46_16315</name>
</gene>
<accession>A0AA97EL93</accession>
<organism evidence="1 2">
    <name type="scientific">Hwangdonia lutea</name>
    <dbReference type="NCBI Taxonomy" id="3075823"/>
    <lineage>
        <taxon>Bacteria</taxon>
        <taxon>Pseudomonadati</taxon>
        <taxon>Bacteroidota</taxon>
        <taxon>Flavobacteriia</taxon>
        <taxon>Flavobacteriales</taxon>
        <taxon>Flavobacteriaceae</taxon>
        <taxon>Hwangdonia</taxon>
    </lineage>
</organism>
<proteinExistence type="predicted"/>
<evidence type="ECO:0000313" key="1">
    <source>
        <dbReference type="EMBL" id="WOD43554.1"/>
    </source>
</evidence>
<dbReference type="RefSeq" id="WP_316983238.1">
    <property type="nucleotide sequence ID" value="NZ_CP136521.1"/>
</dbReference>
<dbReference type="AlphaFoldDB" id="A0AA97EL93"/>
<dbReference type="EMBL" id="CP136521">
    <property type="protein sequence ID" value="WOD43554.1"/>
    <property type="molecule type" value="Genomic_DNA"/>
</dbReference>
<dbReference type="KEGG" id="hws:RNZ46_16315"/>